<sequence length="1117" mass="121671">MTVASVSADSSAAENLEDVELITASRSGDEYVAISGAEGDTKVSASPPDLKKNSLNKKFQKFYPKTEADWNFKGEGKKTDVFIKDAKDYRLLRIISEGLLHPRDVLPLGSDDAIISSQKNNGSNEEMNVNVQPEGMSGIVNDGIAVDSDEKIIMEKKKNGTIETSIKPENDSSTETEENVKINLDASAGVQNPKFHKQRGSITVPEQKQISLSKSKESKNDKKAYDSSGYDVIPLNKQREKHNTDEGVFDFVDSPLSDKHLVPAGSGKTSHVNVKKGPNGQEYEYEYIYYYYEDEEPDSAKSGAGKNPKGNEIPISTSGPTQRTTTPFPRVSSTSTPQFTQTFSDNSINRIKSTEILTSPGSPSIQSPQPSQTQQSSRDKFRNDFHYNADNSVALSQQIPQGPSKNSAANEVYWQYDSSRFPGRQAQPQTITEQPFVAPQENIATTKQASRGRVHFNTQQVTTEDASFLVTASPIQTQPPRETQTRSKSATGSIRQPGLELVDSNSFRTHSTNVPVDYENGFSPSQTFETQRGKGLKTNQQQQEFSTIAQTFPSSTLPPRIETFRKEPTIEYSSGTDRFAPQQTTSPRIITFSSTETVNSNTASLPTAPDNSLTTVYGPGLTDKAAHDLYAIYQQTQNEETVKNTIVQDDRTTIIDEPANTFVQTNPPATSVFTIVPQTTLTTTTTTTAAPTTTTTTTTTPPPPPPSSTTTANVHPSSLPGRGRFRGSLANRNKQSFGTTETPQSADSAGESSEKPKPKFQPSHRREPGHRVSAYGRRGFTSTSTSAPDGDSTTASSNVETSSRSHSFVPSTRTRFRSSTSRIEGGNADSQSTSSPGPRPNFADRYNSRRRPGLRTSTTAAPEQEEGSVRQETSNSNVESSSPSDQQSTTFRSIRNRFNNNRPQGLRPGAKLNFSSRGKFSSPSSTTPAPVPLDADTSGSADVPVEQKKEESEHPDAVSDTTISSISSTTVNTPHPDPLSRLKHRSKLRISDKGGHAKINAQQANSTAVLNQNRRNLVHNLLPRKKQQPSTSTEGPDVPEREEKAENAAKPVTEESQDEVSSPRSDTEVSESQSPAEASPTTESRLSSLIASRRNSLAGRRPGTFSRSNKPPTTEES</sequence>
<feature type="compositionally biased region" description="Polar residues" evidence="1">
    <location>
        <begin position="345"/>
        <end position="357"/>
    </location>
</feature>
<feature type="compositionally biased region" description="Polar residues" evidence="1">
    <location>
        <begin position="314"/>
        <end position="327"/>
    </location>
</feature>
<feature type="compositionally biased region" description="Basic and acidic residues" evidence="1">
    <location>
        <begin position="214"/>
        <end position="225"/>
    </location>
</feature>
<feature type="compositionally biased region" description="Basic and acidic residues" evidence="1">
    <location>
        <begin position="1038"/>
        <end position="1047"/>
    </location>
</feature>
<dbReference type="EMBL" id="JBBCAQ010000034">
    <property type="protein sequence ID" value="KAK7580690.1"/>
    <property type="molecule type" value="Genomic_DNA"/>
</dbReference>
<evidence type="ECO:0000313" key="2">
    <source>
        <dbReference type="EMBL" id="KAK7580690.1"/>
    </source>
</evidence>
<reference evidence="2 3" key="1">
    <citation type="submission" date="2024-03" db="EMBL/GenBank/DDBJ databases">
        <title>Adaptation during the transition from Ophiocordyceps entomopathogen to insect associate is accompanied by gene loss and intensified selection.</title>
        <authorList>
            <person name="Ward C.M."/>
            <person name="Onetto C.A."/>
            <person name="Borneman A.R."/>
        </authorList>
    </citation>
    <scope>NUCLEOTIDE SEQUENCE [LARGE SCALE GENOMIC DNA]</scope>
    <source>
        <strain evidence="2">AWRI1</strain>
        <tissue evidence="2">Single Adult Female</tissue>
    </source>
</reference>
<feature type="compositionally biased region" description="Polar residues" evidence="1">
    <location>
        <begin position="1059"/>
        <end position="1095"/>
    </location>
</feature>
<feature type="region of interest" description="Disordered" evidence="1">
    <location>
        <begin position="683"/>
        <end position="984"/>
    </location>
</feature>
<feature type="compositionally biased region" description="Low complexity" evidence="1">
    <location>
        <begin position="871"/>
        <end position="902"/>
    </location>
</feature>
<dbReference type="Proteomes" id="UP001367676">
    <property type="component" value="Unassembled WGS sequence"/>
</dbReference>
<protein>
    <submittedName>
        <fullName evidence="2">Uncharacterized protein</fullName>
    </submittedName>
</protein>
<feature type="compositionally biased region" description="Low complexity" evidence="1">
    <location>
        <begin position="811"/>
        <end position="822"/>
    </location>
</feature>
<evidence type="ECO:0000313" key="3">
    <source>
        <dbReference type="Proteomes" id="UP001367676"/>
    </source>
</evidence>
<feature type="region of interest" description="Disordered" evidence="1">
    <location>
        <begin position="189"/>
        <end position="238"/>
    </location>
</feature>
<feature type="compositionally biased region" description="Low complexity" evidence="1">
    <location>
        <begin position="359"/>
        <end position="376"/>
    </location>
</feature>
<feature type="compositionally biased region" description="Low complexity" evidence="1">
    <location>
        <begin position="332"/>
        <end position="344"/>
    </location>
</feature>
<feature type="compositionally biased region" description="Low complexity" evidence="1">
    <location>
        <begin position="915"/>
        <end position="928"/>
    </location>
</feature>
<feature type="region of interest" description="Disordered" evidence="1">
    <location>
        <begin position="297"/>
        <end position="379"/>
    </location>
</feature>
<feature type="region of interest" description="Disordered" evidence="1">
    <location>
        <begin position="1019"/>
        <end position="1117"/>
    </location>
</feature>
<feature type="compositionally biased region" description="Low complexity" evidence="1">
    <location>
        <begin position="683"/>
        <end position="699"/>
    </location>
</feature>
<feature type="compositionally biased region" description="Polar residues" evidence="1">
    <location>
        <begin position="780"/>
        <end position="810"/>
    </location>
</feature>
<feature type="compositionally biased region" description="Basic and acidic residues" evidence="1">
    <location>
        <begin position="945"/>
        <end position="957"/>
    </location>
</feature>
<proteinExistence type="predicted"/>
<dbReference type="AlphaFoldDB" id="A0AAN9Y2G3"/>
<feature type="compositionally biased region" description="Polar residues" evidence="1">
    <location>
        <begin position="730"/>
        <end position="751"/>
    </location>
</feature>
<organism evidence="2 3">
    <name type="scientific">Parthenolecanium corni</name>
    <dbReference type="NCBI Taxonomy" id="536013"/>
    <lineage>
        <taxon>Eukaryota</taxon>
        <taxon>Metazoa</taxon>
        <taxon>Ecdysozoa</taxon>
        <taxon>Arthropoda</taxon>
        <taxon>Hexapoda</taxon>
        <taxon>Insecta</taxon>
        <taxon>Pterygota</taxon>
        <taxon>Neoptera</taxon>
        <taxon>Paraneoptera</taxon>
        <taxon>Hemiptera</taxon>
        <taxon>Sternorrhyncha</taxon>
        <taxon>Coccoidea</taxon>
        <taxon>Coccidae</taxon>
        <taxon>Parthenolecanium</taxon>
    </lineage>
</organism>
<name>A0AAN9Y2G3_9HEMI</name>
<gene>
    <name evidence="2" type="ORF">V9T40_001319</name>
</gene>
<evidence type="ECO:0000256" key="1">
    <source>
        <dbReference type="SAM" id="MobiDB-lite"/>
    </source>
</evidence>
<feature type="compositionally biased region" description="Low complexity" evidence="1">
    <location>
        <begin position="961"/>
        <end position="970"/>
    </location>
</feature>
<feature type="compositionally biased region" description="Polar residues" evidence="1">
    <location>
        <begin position="1105"/>
        <end position="1117"/>
    </location>
</feature>
<keyword evidence="3" id="KW-1185">Reference proteome</keyword>
<comment type="caution">
    <text evidence="2">The sequence shown here is derived from an EMBL/GenBank/DDBJ whole genome shotgun (WGS) entry which is preliminary data.</text>
</comment>
<feature type="compositionally biased region" description="Polar residues" evidence="1">
    <location>
        <begin position="200"/>
        <end position="213"/>
    </location>
</feature>
<accession>A0AAN9Y2G3</accession>